<gene>
    <name evidence="2" type="ORF">Atai01_79870</name>
</gene>
<dbReference type="Proteomes" id="UP001165136">
    <property type="component" value="Unassembled WGS sequence"/>
</dbReference>
<accession>A0A9W6R9G0</accession>
<feature type="region of interest" description="Disordered" evidence="1">
    <location>
        <begin position="25"/>
        <end position="50"/>
    </location>
</feature>
<evidence type="ECO:0000313" key="3">
    <source>
        <dbReference type="Proteomes" id="UP001165136"/>
    </source>
</evidence>
<dbReference type="AlphaFoldDB" id="A0A9W6R9G0"/>
<evidence type="ECO:0000256" key="1">
    <source>
        <dbReference type="SAM" id="MobiDB-lite"/>
    </source>
</evidence>
<organism evidence="2 3">
    <name type="scientific">Amycolatopsis taiwanensis</name>
    <dbReference type="NCBI Taxonomy" id="342230"/>
    <lineage>
        <taxon>Bacteria</taxon>
        <taxon>Bacillati</taxon>
        <taxon>Actinomycetota</taxon>
        <taxon>Actinomycetes</taxon>
        <taxon>Pseudonocardiales</taxon>
        <taxon>Pseudonocardiaceae</taxon>
        <taxon>Amycolatopsis</taxon>
    </lineage>
</organism>
<proteinExistence type="predicted"/>
<reference evidence="2" key="1">
    <citation type="submission" date="2023-03" db="EMBL/GenBank/DDBJ databases">
        <title>Amycolatopsis taiwanensis NBRC 103393.</title>
        <authorList>
            <person name="Ichikawa N."/>
            <person name="Sato H."/>
            <person name="Tonouchi N."/>
        </authorList>
    </citation>
    <scope>NUCLEOTIDE SEQUENCE</scope>
    <source>
        <strain evidence="2">NBRC 103393</strain>
    </source>
</reference>
<comment type="caution">
    <text evidence="2">The sequence shown here is derived from an EMBL/GenBank/DDBJ whole genome shotgun (WGS) entry which is preliminary data.</text>
</comment>
<evidence type="ECO:0000313" key="2">
    <source>
        <dbReference type="EMBL" id="GLY71368.1"/>
    </source>
</evidence>
<dbReference type="EMBL" id="BSTI01000035">
    <property type="protein sequence ID" value="GLY71368.1"/>
    <property type="molecule type" value="Genomic_DNA"/>
</dbReference>
<protein>
    <submittedName>
        <fullName evidence="2">Uncharacterized protein</fullName>
    </submittedName>
</protein>
<keyword evidence="3" id="KW-1185">Reference proteome</keyword>
<name>A0A9W6R9G0_9PSEU</name>
<sequence length="50" mass="5150">MQVTVSPSPIDHDTEVGLATAVTDAPGTDAVADTGPHPLDNHSHVGRFTN</sequence>